<dbReference type="InterPro" id="IPR036412">
    <property type="entry name" value="HAD-like_sf"/>
</dbReference>
<dbReference type="STRING" id="476157.GCA_001663155_01178"/>
<dbReference type="Gene3D" id="3.40.50.1000">
    <property type="entry name" value="HAD superfamily/HAD-like"/>
    <property type="match status" value="1"/>
</dbReference>
<dbReference type="Pfam" id="PF13419">
    <property type="entry name" value="HAD_2"/>
    <property type="match status" value="1"/>
</dbReference>
<dbReference type="NCBIfam" id="TIGR01549">
    <property type="entry name" value="HAD-SF-IA-v1"/>
    <property type="match status" value="1"/>
</dbReference>
<evidence type="ECO:0000313" key="5">
    <source>
        <dbReference type="EMBL" id="TWJ06957.1"/>
    </source>
</evidence>
<organism evidence="5 6">
    <name type="scientific">Altererythrobacter ishigakiensis</name>
    <dbReference type="NCBI Taxonomy" id="476157"/>
    <lineage>
        <taxon>Bacteria</taxon>
        <taxon>Pseudomonadati</taxon>
        <taxon>Pseudomonadota</taxon>
        <taxon>Alphaproteobacteria</taxon>
        <taxon>Sphingomonadales</taxon>
        <taxon>Erythrobacteraceae</taxon>
        <taxon>Altererythrobacter</taxon>
    </lineage>
</organism>
<dbReference type="SFLD" id="SFLDG01129">
    <property type="entry name" value="C1.5:_HAD__Beta-PGM__Phosphata"/>
    <property type="match status" value="1"/>
</dbReference>
<protein>
    <recommendedName>
        <fullName evidence="4">phosphoglycolate phosphatase</fullName>
        <ecNumber evidence="4">3.1.3.18</ecNumber>
    </recommendedName>
</protein>
<gene>
    <name evidence="5" type="ORF">JN10_2502</name>
</gene>
<proteinExistence type="inferred from homology"/>
<dbReference type="GO" id="GO:0006281">
    <property type="term" value="P:DNA repair"/>
    <property type="evidence" value="ECO:0007669"/>
    <property type="project" value="TreeGrafter"/>
</dbReference>
<keyword evidence="6" id="KW-1185">Reference proteome</keyword>
<dbReference type="SUPFAM" id="SSF56784">
    <property type="entry name" value="HAD-like"/>
    <property type="match status" value="1"/>
</dbReference>
<comment type="pathway">
    <text evidence="2">Organic acid metabolism; glycolate biosynthesis; glycolate from 2-phosphoglycolate: step 1/1.</text>
</comment>
<dbReference type="Gene3D" id="1.10.150.240">
    <property type="entry name" value="Putative phosphatase, domain 2"/>
    <property type="match status" value="1"/>
</dbReference>
<reference evidence="5 6" key="1">
    <citation type="submission" date="2019-07" db="EMBL/GenBank/DDBJ databases">
        <title>Genomic Encyclopedia of Archaeal and Bacterial Type Strains, Phase II (KMG-II): from individual species to whole genera.</title>
        <authorList>
            <person name="Goeker M."/>
        </authorList>
    </citation>
    <scope>NUCLEOTIDE SEQUENCE [LARGE SCALE GENOMIC DNA]</scope>
    <source>
        <strain evidence="5 6">ATCC BAA-2084</strain>
    </source>
</reference>
<name>A0A562UMY1_9SPHN</name>
<comment type="similarity">
    <text evidence="3">Belongs to the HAD-like hydrolase superfamily. CbbY/CbbZ/Gph/YieH family.</text>
</comment>
<dbReference type="OrthoDB" id="9793014at2"/>
<sequence length="227" mass="24384">MTDFPFDGVGFDLDGTLLDTFRDLGAAVNHALKLGGLKPVPVDSSKDLIGGGAKIMLAKAVEEQGGMPEDDFRALYKEMLCYYAEHNAVYTAPYPHAERVLDELTMRGVRMAVVTNKFEEFATKILTEIGLAHHFVAIIGGDSMGRGEDGRFLAKPAPDPVIEAQKRCEAARFVFVGDSTYDVKAARGAGVPVIGAAYGYCDRDPQELGANAVIDSLDALIPALESL</sequence>
<dbReference type="GO" id="GO:0008967">
    <property type="term" value="F:phosphoglycolate phosphatase activity"/>
    <property type="evidence" value="ECO:0007669"/>
    <property type="project" value="UniProtKB-EC"/>
</dbReference>
<dbReference type="RefSeq" id="WP_067598552.1">
    <property type="nucleotide sequence ID" value="NZ_CP015963.1"/>
</dbReference>
<comment type="catalytic activity">
    <reaction evidence="1">
        <text>2-phosphoglycolate + H2O = glycolate + phosphate</text>
        <dbReference type="Rhea" id="RHEA:14369"/>
        <dbReference type="ChEBI" id="CHEBI:15377"/>
        <dbReference type="ChEBI" id="CHEBI:29805"/>
        <dbReference type="ChEBI" id="CHEBI:43474"/>
        <dbReference type="ChEBI" id="CHEBI:58033"/>
        <dbReference type="EC" id="3.1.3.18"/>
    </reaction>
</comment>
<evidence type="ECO:0000256" key="4">
    <source>
        <dbReference type="ARBA" id="ARBA00013078"/>
    </source>
</evidence>
<dbReference type="SFLD" id="SFLDS00003">
    <property type="entry name" value="Haloacid_Dehalogenase"/>
    <property type="match status" value="1"/>
</dbReference>
<dbReference type="InterPro" id="IPR023214">
    <property type="entry name" value="HAD_sf"/>
</dbReference>
<comment type="caution">
    <text evidence="5">The sequence shown here is derived from an EMBL/GenBank/DDBJ whole genome shotgun (WGS) entry which is preliminary data.</text>
</comment>
<dbReference type="InterPro" id="IPR041492">
    <property type="entry name" value="HAD_2"/>
</dbReference>
<dbReference type="InterPro" id="IPR006439">
    <property type="entry name" value="HAD-SF_hydro_IA"/>
</dbReference>
<evidence type="ECO:0000313" key="6">
    <source>
        <dbReference type="Proteomes" id="UP000320547"/>
    </source>
</evidence>
<dbReference type="InterPro" id="IPR050155">
    <property type="entry name" value="HAD-like_hydrolase_sf"/>
</dbReference>
<dbReference type="EMBL" id="VLLK01000002">
    <property type="protein sequence ID" value="TWJ06957.1"/>
    <property type="molecule type" value="Genomic_DNA"/>
</dbReference>
<evidence type="ECO:0000256" key="2">
    <source>
        <dbReference type="ARBA" id="ARBA00004818"/>
    </source>
</evidence>
<dbReference type="Proteomes" id="UP000320547">
    <property type="component" value="Unassembled WGS sequence"/>
</dbReference>
<evidence type="ECO:0000256" key="1">
    <source>
        <dbReference type="ARBA" id="ARBA00000830"/>
    </source>
</evidence>
<dbReference type="InterPro" id="IPR023198">
    <property type="entry name" value="PGP-like_dom2"/>
</dbReference>
<dbReference type="EC" id="3.1.3.18" evidence="4"/>
<dbReference type="AlphaFoldDB" id="A0A562UMY1"/>
<dbReference type="GO" id="GO:0005829">
    <property type="term" value="C:cytosol"/>
    <property type="evidence" value="ECO:0007669"/>
    <property type="project" value="TreeGrafter"/>
</dbReference>
<dbReference type="PANTHER" id="PTHR43434">
    <property type="entry name" value="PHOSPHOGLYCOLATE PHOSPHATASE"/>
    <property type="match status" value="1"/>
</dbReference>
<evidence type="ECO:0000256" key="3">
    <source>
        <dbReference type="ARBA" id="ARBA00006171"/>
    </source>
</evidence>
<accession>A0A562UMY1</accession>
<dbReference type="PANTHER" id="PTHR43434:SF1">
    <property type="entry name" value="PHOSPHOGLYCOLATE PHOSPHATASE"/>
    <property type="match status" value="1"/>
</dbReference>